<dbReference type="SUPFAM" id="SSF51445">
    <property type="entry name" value="(Trans)glycosidases"/>
    <property type="match status" value="1"/>
</dbReference>
<name>A0A7C3KG85_9CYAN</name>
<dbReference type="PIRSF" id="PIRSF000463">
    <property type="entry name" value="GlgB"/>
    <property type="match status" value="1"/>
</dbReference>
<dbReference type="Gene3D" id="3.20.20.80">
    <property type="entry name" value="Glycosidases"/>
    <property type="match status" value="1"/>
</dbReference>
<sequence length="556" mass="65091">MPNSIEFKLLAPYNKAAVLVGSFSEWNEISMQKDDRGYFRTSIELEDGVHQYKFRVQSKSWFHKPDEWLDVNDPYVTEIDASTGNGIVRVKNGDRIVDDYVWQHDDQPLPGDHELIIYELLISDFFHGSGDSPRGQYKNVIEKLDYLSELGINAIELMPLNETPGDYNWGYIPSYFFATQPNYGSTSELKQLIDECHARGIRVILDQLYNHSSEESPLLHIDRDYWYYHDRHHPDADPSDHWGPEFNYDYKDEVLDICPAWEFMRDVLRFWVQEYHIDGIRYDALKELDNFDFLFWMTQEAKQIAGAKPFYNIGEHIPEKPDLVSPNGPMDGCWHENFYHTMRSHLCEESFDPQQLKQAIDPTQQGYPEGLTKAVSYLCNHDQTRLLLDLGDRDIFDDAAFRRTKLGAVLLITAVSVPLIWMGEEFGDCTPINANEKDQQLSWSLLKNERNRNLLEHYKGLIALRKQNLALQTTNINFFHEDPETKVFAYVRWNDEGSRVVVVANFSDQFLENYQIPQFPENGIWHEWTKNYKIESQNHQLTINLGEYEAQVLVWS</sequence>
<evidence type="ECO:0000256" key="2">
    <source>
        <dbReference type="PIRSR" id="PIRSR000463-1"/>
    </source>
</evidence>
<dbReference type="GO" id="GO:0046872">
    <property type="term" value="F:metal ion binding"/>
    <property type="evidence" value="ECO:0007669"/>
    <property type="project" value="InterPro"/>
</dbReference>
<feature type="domain" description="Glycosyl hydrolase family 13 catalytic" evidence="3">
    <location>
        <begin position="119"/>
        <end position="465"/>
    </location>
</feature>
<dbReference type="InterPro" id="IPR013783">
    <property type="entry name" value="Ig-like_fold"/>
</dbReference>
<dbReference type="InterPro" id="IPR006048">
    <property type="entry name" value="A-amylase/branching_C"/>
</dbReference>
<dbReference type="AlphaFoldDB" id="A0A7C3KG85"/>
<dbReference type="SUPFAM" id="SSF81296">
    <property type="entry name" value="E set domains"/>
    <property type="match status" value="1"/>
</dbReference>
<dbReference type="Pfam" id="PF00128">
    <property type="entry name" value="Alpha-amylase"/>
    <property type="match status" value="2"/>
</dbReference>
<feature type="active site" description="Nucleophile" evidence="2">
    <location>
        <position position="283"/>
    </location>
</feature>
<feature type="active site" description="Proton donor" evidence="2">
    <location>
        <position position="315"/>
    </location>
</feature>
<evidence type="ECO:0000313" key="4">
    <source>
        <dbReference type="EMBL" id="HFM99723.1"/>
    </source>
</evidence>
<dbReference type="Gene3D" id="2.60.40.10">
    <property type="entry name" value="Immunoglobulins"/>
    <property type="match status" value="1"/>
</dbReference>
<dbReference type="SUPFAM" id="SSF51011">
    <property type="entry name" value="Glycosyl hydrolase domain"/>
    <property type="match status" value="1"/>
</dbReference>
<dbReference type="InterPro" id="IPR013780">
    <property type="entry name" value="Glyco_hydro_b"/>
</dbReference>
<dbReference type="InterPro" id="IPR006047">
    <property type="entry name" value="GH13_cat_dom"/>
</dbReference>
<dbReference type="InterPro" id="IPR017853">
    <property type="entry name" value="GH"/>
</dbReference>
<dbReference type="PANTHER" id="PTHR43002">
    <property type="entry name" value="GLYCOGEN DEBRANCHING ENZYME"/>
    <property type="match status" value="1"/>
</dbReference>
<dbReference type="GO" id="GO:0016702">
    <property type="term" value="F:oxidoreductase activity, acting on single donors with incorporation of molecular oxygen, incorporation of two atoms of oxygen"/>
    <property type="evidence" value="ECO:0007669"/>
    <property type="project" value="InterPro"/>
</dbReference>
<proteinExistence type="inferred from homology"/>
<comment type="caution">
    <text evidence="4">The sequence shown here is derived from an EMBL/GenBank/DDBJ whole genome shotgun (WGS) entry which is preliminary data.</text>
</comment>
<comment type="similarity">
    <text evidence="1">Belongs to the glycosyl hydrolase 13 family.</text>
</comment>
<dbReference type="Pfam" id="PF02806">
    <property type="entry name" value="Alpha-amylase_C"/>
    <property type="match status" value="1"/>
</dbReference>
<protein>
    <submittedName>
        <fullName evidence="4">Alpha-amylase</fullName>
    </submittedName>
</protein>
<evidence type="ECO:0000256" key="1">
    <source>
        <dbReference type="ARBA" id="ARBA00008061"/>
    </source>
</evidence>
<dbReference type="InterPro" id="IPR020833">
    <property type="entry name" value="LipOase_Fe_BS"/>
</dbReference>
<dbReference type="GO" id="GO:0003844">
    <property type="term" value="F:1,4-alpha-glucan branching enzyme activity"/>
    <property type="evidence" value="ECO:0007669"/>
    <property type="project" value="InterPro"/>
</dbReference>
<gene>
    <name evidence="4" type="ORF">ENR64_18605</name>
</gene>
<organism evidence="4">
    <name type="scientific">Oscillatoriales cyanobacterium SpSt-418</name>
    <dbReference type="NCBI Taxonomy" id="2282169"/>
    <lineage>
        <taxon>Bacteria</taxon>
        <taxon>Bacillati</taxon>
        <taxon>Cyanobacteriota</taxon>
        <taxon>Cyanophyceae</taxon>
        <taxon>Oscillatoriophycideae</taxon>
        <taxon>Oscillatoriales</taxon>
    </lineage>
</organism>
<dbReference type="GO" id="GO:0005978">
    <property type="term" value="P:glycogen biosynthetic process"/>
    <property type="evidence" value="ECO:0007669"/>
    <property type="project" value="InterPro"/>
</dbReference>
<dbReference type="Gene3D" id="2.60.40.1180">
    <property type="entry name" value="Golgi alpha-mannosidase II"/>
    <property type="match status" value="1"/>
</dbReference>
<dbReference type="Pfam" id="PF16561">
    <property type="entry name" value="AMPK1_CBM"/>
    <property type="match status" value="1"/>
</dbReference>
<evidence type="ECO:0000259" key="3">
    <source>
        <dbReference type="SMART" id="SM00642"/>
    </source>
</evidence>
<dbReference type="InterPro" id="IPR037439">
    <property type="entry name" value="Branching_enzy"/>
</dbReference>
<dbReference type="InterPro" id="IPR014756">
    <property type="entry name" value="Ig_E-set"/>
</dbReference>
<accession>A0A7C3KG85</accession>
<dbReference type="SMART" id="SM00642">
    <property type="entry name" value="Aamy"/>
    <property type="match status" value="1"/>
</dbReference>
<dbReference type="EMBL" id="DSRU01000270">
    <property type="protein sequence ID" value="HFM99723.1"/>
    <property type="molecule type" value="Genomic_DNA"/>
</dbReference>
<reference evidence="4" key="1">
    <citation type="journal article" date="2020" name="mSystems">
        <title>Genome- and Community-Level Interaction Insights into Carbon Utilization and Element Cycling Functions of Hydrothermarchaeota in Hydrothermal Sediment.</title>
        <authorList>
            <person name="Zhou Z."/>
            <person name="Liu Y."/>
            <person name="Xu W."/>
            <person name="Pan J."/>
            <person name="Luo Z.H."/>
            <person name="Li M."/>
        </authorList>
    </citation>
    <scope>NUCLEOTIDE SEQUENCE [LARGE SCALE GENOMIC DNA]</scope>
    <source>
        <strain evidence="4">SpSt-418</strain>
    </source>
</reference>
<dbReference type="InterPro" id="IPR032640">
    <property type="entry name" value="AMPK1_CBM"/>
</dbReference>
<dbReference type="PROSITE" id="PS00711">
    <property type="entry name" value="LIPOXYGENASE_1"/>
    <property type="match status" value="1"/>
</dbReference>
<dbReference type="CDD" id="cd02859">
    <property type="entry name" value="E_set_AMPKbeta_like_N"/>
    <property type="match status" value="1"/>
</dbReference>